<comment type="similarity">
    <text evidence="2">Belongs to the glycosyltransferase 2 family.</text>
</comment>
<comment type="pathway">
    <text evidence="1">Cell wall biogenesis; cell wall polysaccharide biosynthesis.</text>
</comment>
<name>A0A151ASV4_9CLOT</name>
<feature type="domain" description="Glycosyltransferase 2-like" evidence="6">
    <location>
        <begin position="4"/>
        <end position="175"/>
    </location>
</feature>
<dbReference type="Pfam" id="PF00535">
    <property type="entry name" value="Glycos_transf_2"/>
    <property type="match status" value="1"/>
</dbReference>
<gene>
    <name evidence="7" type="primary">epsJ</name>
    <name evidence="7" type="ORF">CLTEP_25280</name>
</gene>
<evidence type="ECO:0000256" key="5">
    <source>
        <dbReference type="SAM" id="Phobius"/>
    </source>
</evidence>
<protein>
    <submittedName>
        <fullName evidence="7">Putative glycosyltransferase EpsJ</fullName>
        <ecNumber evidence="7">2.4.-.-</ecNumber>
    </submittedName>
</protein>
<dbReference type="PANTHER" id="PTHR43179:SF12">
    <property type="entry name" value="GALACTOFURANOSYLTRANSFERASE GLFT2"/>
    <property type="match status" value="1"/>
</dbReference>
<dbReference type="InterPro" id="IPR029044">
    <property type="entry name" value="Nucleotide-diphossugar_trans"/>
</dbReference>
<dbReference type="PATRIC" id="fig|1121338.3.peg.2626"/>
<keyword evidence="3 7" id="KW-0328">Glycosyltransferase</keyword>
<keyword evidence="8" id="KW-1185">Reference proteome</keyword>
<dbReference type="PANTHER" id="PTHR43179">
    <property type="entry name" value="RHAMNOSYLTRANSFERASE WBBL"/>
    <property type="match status" value="1"/>
</dbReference>
<dbReference type="CDD" id="cd04186">
    <property type="entry name" value="GT_2_like_c"/>
    <property type="match status" value="1"/>
</dbReference>
<evidence type="ECO:0000313" key="7">
    <source>
        <dbReference type="EMBL" id="KYH30672.1"/>
    </source>
</evidence>
<dbReference type="EMBL" id="LTBA01000059">
    <property type="protein sequence ID" value="KYH30672.1"/>
    <property type="molecule type" value="Genomic_DNA"/>
</dbReference>
<keyword evidence="5" id="KW-0812">Transmembrane</keyword>
<evidence type="ECO:0000256" key="1">
    <source>
        <dbReference type="ARBA" id="ARBA00004776"/>
    </source>
</evidence>
<dbReference type="InterPro" id="IPR001173">
    <property type="entry name" value="Glyco_trans_2-like"/>
</dbReference>
<dbReference type="RefSeq" id="WP_066827216.1">
    <property type="nucleotide sequence ID" value="NZ_LTBA01000059.1"/>
</dbReference>
<reference evidence="7 8" key="1">
    <citation type="submission" date="2016-02" db="EMBL/GenBank/DDBJ databases">
        <title>Genome sequence of Clostridium tepidiprofundi DSM 19306.</title>
        <authorList>
            <person name="Poehlein A."/>
            <person name="Daniel R."/>
        </authorList>
    </citation>
    <scope>NUCLEOTIDE SEQUENCE [LARGE SCALE GENOMIC DNA]</scope>
    <source>
        <strain evidence="7 8">DSM 19306</strain>
    </source>
</reference>
<dbReference type="GO" id="GO:0016757">
    <property type="term" value="F:glycosyltransferase activity"/>
    <property type="evidence" value="ECO:0007669"/>
    <property type="project" value="UniProtKB-KW"/>
</dbReference>
<dbReference type="Gene3D" id="3.90.550.10">
    <property type="entry name" value="Spore Coat Polysaccharide Biosynthesis Protein SpsA, Chain A"/>
    <property type="match status" value="1"/>
</dbReference>
<evidence type="ECO:0000256" key="3">
    <source>
        <dbReference type="ARBA" id="ARBA00022676"/>
    </source>
</evidence>
<dbReference type="EC" id="2.4.-.-" evidence="7"/>
<keyword evidence="5" id="KW-0472">Membrane</keyword>
<evidence type="ECO:0000313" key="8">
    <source>
        <dbReference type="Proteomes" id="UP000075531"/>
    </source>
</evidence>
<keyword evidence="4 7" id="KW-0808">Transferase</keyword>
<organism evidence="7 8">
    <name type="scientific">Clostridium tepidiprofundi DSM 19306</name>
    <dbReference type="NCBI Taxonomy" id="1121338"/>
    <lineage>
        <taxon>Bacteria</taxon>
        <taxon>Bacillati</taxon>
        <taxon>Bacillota</taxon>
        <taxon>Clostridia</taxon>
        <taxon>Eubacteriales</taxon>
        <taxon>Clostridiaceae</taxon>
        <taxon>Clostridium</taxon>
    </lineage>
</organism>
<proteinExistence type="inferred from homology"/>
<sequence length="325" mass="37657">MKSSIIIPNYNGEKYIKECIDSLYTQTFKDFEIIIVDNASIDNSCSIIESSYPEIKLIKNNENYGFSTAVNQGIKSAEGQFVVLLNNDTVVDEYWLENLVNCIDKDDKIFSVCSKMIRYNEKDKIDDAGDEYCILGWAYKRGDGRPVYNYNKNKLVFSSCAGAAIYRKSVFKEIGYFDENFFAYLEDVDISYRAKIHGYKNKFCSKAKVYHIGSATTGSKYNSFKVKLASRNNIYLVYKNMPIVQLIINFPFLLIGYVIKLLFFIFKGYGKIYLGGTKEAFKSLKMINKTKFRVKNVINYFRIEIELIKNFLKYVLFKLKLDNSN</sequence>
<dbReference type="Proteomes" id="UP000075531">
    <property type="component" value="Unassembled WGS sequence"/>
</dbReference>
<evidence type="ECO:0000256" key="2">
    <source>
        <dbReference type="ARBA" id="ARBA00006739"/>
    </source>
</evidence>
<evidence type="ECO:0000259" key="6">
    <source>
        <dbReference type="Pfam" id="PF00535"/>
    </source>
</evidence>
<keyword evidence="5" id="KW-1133">Transmembrane helix</keyword>
<dbReference type="STRING" id="1121338.CLTEP_25280"/>
<dbReference type="SUPFAM" id="SSF53448">
    <property type="entry name" value="Nucleotide-diphospho-sugar transferases"/>
    <property type="match status" value="1"/>
</dbReference>
<feature type="transmembrane region" description="Helical" evidence="5">
    <location>
        <begin position="246"/>
        <end position="266"/>
    </location>
</feature>
<comment type="caution">
    <text evidence="7">The sequence shown here is derived from an EMBL/GenBank/DDBJ whole genome shotgun (WGS) entry which is preliminary data.</text>
</comment>
<accession>A0A151ASV4</accession>
<evidence type="ECO:0000256" key="4">
    <source>
        <dbReference type="ARBA" id="ARBA00022679"/>
    </source>
</evidence>
<dbReference type="AlphaFoldDB" id="A0A151ASV4"/>
<dbReference type="OrthoDB" id="9771846at2"/>